<comment type="caution">
    <text evidence="1">The sequence shown here is derived from an EMBL/GenBank/DDBJ whole genome shotgun (WGS) entry which is preliminary data.</text>
</comment>
<dbReference type="AlphaFoldDB" id="J0ISD0"/>
<gene>
    <name evidence="1" type="ORF">HPNQ4099_1022</name>
</gene>
<accession>J0ISD0</accession>
<reference evidence="1 2" key="1">
    <citation type="journal article" date="2013" name="Pathog. Dis.">
        <title>Genome sequences of 65 Helicobacter pylori strains isolated from asymptomatic individuals and patients with gastric cancer, peptic ulcer disease, or gastritis.</title>
        <authorList>
            <person name="Blanchard T.G."/>
            <person name="Czinn S.J."/>
            <person name="Correa P."/>
            <person name="Nakazawa T."/>
            <person name="Keelan M."/>
            <person name="Morningstar L."/>
            <person name="Santana-Cruz I."/>
            <person name="Maroo A."/>
            <person name="McCracken C."/>
            <person name="Shefchek K."/>
            <person name="Daugherty S."/>
            <person name="Song Y."/>
            <person name="Fraser C.M."/>
            <person name="Fricke W.F."/>
        </authorList>
    </citation>
    <scope>NUCLEOTIDE SEQUENCE [LARGE SCALE GENOMIC DNA]</scope>
    <source>
        <strain evidence="1 2">NQ4099</strain>
    </source>
</reference>
<evidence type="ECO:0000313" key="1">
    <source>
        <dbReference type="EMBL" id="EJB28425.1"/>
    </source>
</evidence>
<feature type="non-terminal residue" evidence="1">
    <location>
        <position position="1"/>
    </location>
</feature>
<sequence length="41" mass="4516">PTPPERSETKKAGNKNARTFSIKTPYCLILATITKNPKQTA</sequence>
<dbReference type="Proteomes" id="UP000003402">
    <property type="component" value="Unassembled WGS sequence"/>
</dbReference>
<evidence type="ECO:0000313" key="2">
    <source>
        <dbReference type="Proteomes" id="UP000003402"/>
    </source>
</evidence>
<dbReference type="EMBL" id="AKNU01000004">
    <property type="protein sequence ID" value="EJB28425.1"/>
    <property type="molecule type" value="Genomic_DNA"/>
</dbReference>
<proteinExistence type="predicted"/>
<organism evidence="1 2">
    <name type="scientific">Helicobacter pylori NQ4099</name>
    <dbReference type="NCBI Taxonomy" id="992026"/>
    <lineage>
        <taxon>Bacteria</taxon>
        <taxon>Pseudomonadati</taxon>
        <taxon>Campylobacterota</taxon>
        <taxon>Epsilonproteobacteria</taxon>
        <taxon>Campylobacterales</taxon>
        <taxon>Helicobacteraceae</taxon>
        <taxon>Helicobacter</taxon>
    </lineage>
</organism>
<protein>
    <submittedName>
        <fullName evidence="1">Uncharacterized protein</fullName>
    </submittedName>
</protein>
<name>J0ISD0_HELPX</name>